<dbReference type="PANTHER" id="PTHR43004:SF15">
    <property type="entry name" value="MONOOXYGENASE, PUTATIVE (AFU_ORTHOLOGUE AFUA_6G03030)-RELATED"/>
    <property type="match status" value="1"/>
</dbReference>
<evidence type="ECO:0000256" key="1">
    <source>
        <dbReference type="ARBA" id="ARBA00007801"/>
    </source>
</evidence>
<dbReference type="GeneID" id="9577879"/>
<dbReference type="InterPro" id="IPR012941">
    <property type="entry name" value="Phe_hydrox_C_dim_dom"/>
</dbReference>
<protein>
    <submittedName>
        <fullName evidence="7">Phenol hydroxylase, putative</fullName>
    </submittedName>
</protein>
<feature type="domain" description="Phenol hydroxylase-like C-terminal dimerisation" evidence="6">
    <location>
        <begin position="500"/>
        <end position="699"/>
    </location>
</feature>
<dbReference type="KEGG" id="tve:TRV_06545"/>
<sequence length="707" mass="77465">MGSIGYQDTGYRRHDPNVMPSLAPSLPRYAPDHVAEENRYEVVIAGAGPAGMLLKLLLSRFGLGEKSVLCIESRDTILRAGQADGIQPRTMEVLKSLGLMHEISTDGCPVWEVAFWNPVQQKGGEGEPNTGSRGIERTAIVDDVALAARYPHEATTHQGKVERILEDDLLRYSGGVRRSTTLLDVQIDEEGDPAFPVIAEIESPTGGRRTIRSKYLVGADGAHSTVRRCMGLKLEGEMTDHIWGVIDLVVDTDFPDVRRQTAVHSDAGSIMIIPRERSMTGAFITRLYVQVPGDVKVDEADIAGTTKAQGFKKGYDDPRARRGQVTVESIMKQAQEAIKPYYIKQREGTKVEWWTAYQIGQRVSDHFLVRDANGKHRVFIVGDACHTHSPKRLYPNMSQAGQGMNVSMMDSFNLAWKLAYSVNGLSPVSHKSASSPDTILDTYETERRTIAQQLIEFDRSFSSMFSGKIGTASAAGSKLTHDQFLEVFRTGNGFTSGCGIEYPESILVDKSIDHNVIRGTDYLAGILRPGRRLLNVKLKRHADGCHVDLHDEIPATGAFRVLCLTSGDLLDPNGMSSQTLTGLCEMVKRVSSMYSSGNILQLITIYPRALVGLTPTSPPKAPLPTSSFVWSDVPSSLHEVAEMNVYCSAVASEDAYQLYGVSEDEGAIAVIRPDGYVGGVACLDETGVDKIGRFLEGCIWLGQEHNK</sequence>
<dbReference type="PANTHER" id="PTHR43004">
    <property type="entry name" value="TRK SYSTEM POTASSIUM UPTAKE PROTEIN"/>
    <property type="match status" value="1"/>
</dbReference>
<evidence type="ECO:0000313" key="8">
    <source>
        <dbReference type="Proteomes" id="UP000008383"/>
    </source>
</evidence>
<keyword evidence="2" id="KW-0285">Flavoprotein</keyword>
<keyword evidence="8" id="KW-1185">Reference proteome</keyword>
<proteinExistence type="inferred from homology"/>
<dbReference type="InterPro" id="IPR050641">
    <property type="entry name" value="RIFMO-like"/>
</dbReference>
<evidence type="ECO:0000256" key="2">
    <source>
        <dbReference type="ARBA" id="ARBA00022630"/>
    </source>
</evidence>
<feature type="domain" description="FAD-binding" evidence="5">
    <location>
        <begin position="40"/>
        <end position="457"/>
    </location>
</feature>
<dbReference type="PRINTS" id="PR00420">
    <property type="entry name" value="RNGMNOXGNASE"/>
</dbReference>
<dbReference type="Pfam" id="PF07976">
    <property type="entry name" value="Phe_hydrox_dim"/>
    <property type="match status" value="1"/>
</dbReference>
<evidence type="ECO:0000256" key="3">
    <source>
        <dbReference type="ARBA" id="ARBA00022827"/>
    </source>
</evidence>
<dbReference type="OrthoDB" id="1716816at2759"/>
<comment type="similarity">
    <text evidence="1">Belongs to the PheA/TfdB FAD monooxygenase family.</text>
</comment>
<gene>
    <name evidence="7" type="ORF">TRV_06545</name>
</gene>
<name>D4DH90_TRIVH</name>
<dbReference type="InterPro" id="IPR002938">
    <property type="entry name" value="FAD-bd"/>
</dbReference>
<keyword evidence="3" id="KW-0274">FAD</keyword>
<dbReference type="CDD" id="cd02979">
    <property type="entry name" value="PHOX_C"/>
    <property type="match status" value="1"/>
</dbReference>
<dbReference type="InterPro" id="IPR038220">
    <property type="entry name" value="PHOX_C_sf"/>
</dbReference>
<evidence type="ECO:0000259" key="5">
    <source>
        <dbReference type="Pfam" id="PF01494"/>
    </source>
</evidence>
<dbReference type="SUPFAM" id="SSF54373">
    <property type="entry name" value="FAD-linked reductases, C-terminal domain"/>
    <property type="match status" value="1"/>
</dbReference>
<evidence type="ECO:0000313" key="7">
    <source>
        <dbReference type="EMBL" id="EFE38786.1"/>
    </source>
</evidence>
<dbReference type="GO" id="GO:0016709">
    <property type="term" value="F:oxidoreductase activity, acting on paired donors, with incorporation or reduction of molecular oxygen, NAD(P)H as one donor, and incorporation of one atom of oxygen"/>
    <property type="evidence" value="ECO:0007669"/>
    <property type="project" value="UniProtKB-ARBA"/>
</dbReference>
<dbReference type="Gene3D" id="3.50.50.60">
    <property type="entry name" value="FAD/NAD(P)-binding domain"/>
    <property type="match status" value="1"/>
</dbReference>
<dbReference type="Pfam" id="PF01494">
    <property type="entry name" value="FAD_binding_3"/>
    <property type="match status" value="1"/>
</dbReference>
<dbReference type="Gene3D" id="3.30.9.10">
    <property type="entry name" value="D-Amino Acid Oxidase, subunit A, domain 2"/>
    <property type="match status" value="1"/>
</dbReference>
<dbReference type="InterPro" id="IPR036249">
    <property type="entry name" value="Thioredoxin-like_sf"/>
</dbReference>
<accession>D4DH90</accession>
<evidence type="ECO:0000256" key="4">
    <source>
        <dbReference type="ARBA" id="ARBA00023002"/>
    </source>
</evidence>
<organism evidence="7 8">
    <name type="scientific">Trichophyton verrucosum (strain HKI 0517)</name>
    <dbReference type="NCBI Taxonomy" id="663202"/>
    <lineage>
        <taxon>Eukaryota</taxon>
        <taxon>Fungi</taxon>
        <taxon>Dikarya</taxon>
        <taxon>Ascomycota</taxon>
        <taxon>Pezizomycotina</taxon>
        <taxon>Eurotiomycetes</taxon>
        <taxon>Eurotiomycetidae</taxon>
        <taxon>Onygenales</taxon>
        <taxon>Arthrodermataceae</taxon>
        <taxon>Trichophyton</taxon>
    </lineage>
</organism>
<dbReference type="InterPro" id="IPR036188">
    <property type="entry name" value="FAD/NAD-bd_sf"/>
</dbReference>
<dbReference type="Gene3D" id="3.40.30.20">
    <property type="match status" value="1"/>
</dbReference>
<dbReference type="HOGENOM" id="CLU_009665_9_2_1"/>
<dbReference type="SUPFAM" id="SSF51905">
    <property type="entry name" value="FAD/NAD(P)-binding domain"/>
    <property type="match status" value="1"/>
</dbReference>
<dbReference type="EMBL" id="ACYE01000374">
    <property type="protein sequence ID" value="EFE38786.1"/>
    <property type="molecule type" value="Genomic_DNA"/>
</dbReference>
<dbReference type="RefSeq" id="XP_003019431.1">
    <property type="nucleotide sequence ID" value="XM_003019385.1"/>
</dbReference>
<dbReference type="AlphaFoldDB" id="D4DH90"/>
<dbReference type="SUPFAM" id="SSF52833">
    <property type="entry name" value="Thioredoxin-like"/>
    <property type="match status" value="1"/>
</dbReference>
<dbReference type="Proteomes" id="UP000008383">
    <property type="component" value="Unassembled WGS sequence"/>
</dbReference>
<reference evidence="8" key="1">
    <citation type="journal article" date="2011" name="Genome Biol.">
        <title>Comparative and functional genomics provide insights into the pathogenicity of dermatophytic fungi.</title>
        <authorList>
            <person name="Burmester A."/>
            <person name="Shelest E."/>
            <person name="Gloeckner G."/>
            <person name="Heddergott C."/>
            <person name="Schindler S."/>
            <person name="Staib P."/>
            <person name="Heidel A."/>
            <person name="Felder M."/>
            <person name="Petzold A."/>
            <person name="Szafranski K."/>
            <person name="Feuermann M."/>
            <person name="Pedruzzi I."/>
            <person name="Priebe S."/>
            <person name="Groth M."/>
            <person name="Winkler R."/>
            <person name="Li W."/>
            <person name="Kniemeyer O."/>
            <person name="Schroeckh V."/>
            <person name="Hertweck C."/>
            <person name="Hube B."/>
            <person name="White T.C."/>
            <person name="Platzer M."/>
            <person name="Guthke R."/>
            <person name="Heitman J."/>
            <person name="Woestemeyer J."/>
            <person name="Zipfel P.F."/>
            <person name="Monod M."/>
            <person name="Brakhage A.A."/>
        </authorList>
    </citation>
    <scope>NUCLEOTIDE SEQUENCE [LARGE SCALE GENOMIC DNA]</scope>
    <source>
        <strain evidence="8">HKI 0517</strain>
    </source>
</reference>
<keyword evidence="4" id="KW-0560">Oxidoreductase</keyword>
<dbReference type="GO" id="GO:0071949">
    <property type="term" value="F:FAD binding"/>
    <property type="evidence" value="ECO:0007669"/>
    <property type="project" value="InterPro"/>
</dbReference>
<evidence type="ECO:0000259" key="6">
    <source>
        <dbReference type="Pfam" id="PF07976"/>
    </source>
</evidence>
<comment type="caution">
    <text evidence="7">The sequence shown here is derived from an EMBL/GenBank/DDBJ whole genome shotgun (WGS) entry which is preliminary data.</text>
</comment>